<evidence type="ECO:0000313" key="5">
    <source>
        <dbReference type="Proteomes" id="UP000738126"/>
    </source>
</evidence>
<dbReference type="InterPro" id="IPR009061">
    <property type="entry name" value="DNA-bd_dom_put_sf"/>
</dbReference>
<reference evidence="4 5" key="1">
    <citation type="journal article" date="2020" name="Microorganisms">
        <title>Osmotic Adaptation and Compatible Solute Biosynthesis of Phototrophic Bacteria as Revealed from Genome Analyses.</title>
        <authorList>
            <person name="Imhoff J.F."/>
            <person name="Rahn T."/>
            <person name="Kunzel S."/>
            <person name="Keller A."/>
            <person name="Neulinger S.C."/>
        </authorList>
    </citation>
    <scope>NUCLEOTIDE SEQUENCE [LARGE SCALE GENOMIC DNA]</scope>
    <source>
        <strain evidence="4 5">DSM 15116</strain>
    </source>
</reference>
<protein>
    <submittedName>
        <fullName evidence="4">Translation initiation factor IF-2</fullName>
    </submittedName>
</protein>
<dbReference type="RefSeq" id="WP_200260411.1">
    <property type="nucleotide sequence ID" value="NZ_NRSH01000131.1"/>
</dbReference>
<dbReference type="GO" id="GO:0003743">
    <property type="term" value="F:translation initiation factor activity"/>
    <property type="evidence" value="ECO:0007669"/>
    <property type="project" value="UniProtKB-KW"/>
</dbReference>
<sequence length="174" mass="18568">MAKTTVKQFAETVGIPVERLQAQLEAAGLGARDAEASLSAEDKATLLAHLRQGGEVQQDDGAGPKKVTLKRRSHSQLKMPAGRDAGSRGPRQTRTVNVEVRKRRTYVKRSDIEAEEKRRQEAEEQQAAAQLEDALEAEEAQRAAQEQPATAEAGEGAASGEAQPEQAGAEASAS</sequence>
<gene>
    <name evidence="4" type="ORF">CKO13_09970</name>
</gene>
<name>A0ABS1E6H6_9GAMM</name>
<keyword evidence="5" id="KW-1185">Reference proteome</keyword>
<evidence type="ECO:0000313" key="4">
    <source>
        <dbReference type="EMBL" id="MBK1727336.1"/>
    </source>
</evidence>
<dbReference type="Pfam" id="PF08364">
    <property type="entry name" value="IF2_assoc"/>
    <property type="match status" value="1"/>
</dbReference>
<keyword evidence="4" id="KW-0396">Initiation factor</keyword>
<dbReference type="EMBL" id="NRSH01000131">
    <property type="protein sequence ID" value="MBK1727336.1"/>
    <property type="molecule type" value="Genomic_DNA"/>
</dbReference>
<evidence type="ECO:0000259" key="3">
    <source>
        <dbReference type="Pfam" id="PF08364"/>
    </source>
</evidence>
<feature type="compositionally biased region" description="Low complexity" evidence="1">
    <location>
        <begin position="142"/>
        <end position="174"/>
    </location>
</feature>
<evidence type="ECO:0000256" key="1">
    <source>
        <dbReference type="SAM" id="MobiDB-lite"/>
    </source>
</evidence>
<organism evidence="4 5">
    <name type="scientific">Halorhodospira neutriphila</name>
    <dbReference type="NCBI Taxonomy" id="168379"/>
    <lineage>
        <taxon>Bacteria</taxon>
        <taxon>Pseudomonadati</taxon>
        <taxon>Pseudomonadota</taxon>
        <taxon>Gammaproteobacteria</taxon>
        <taxon>Chromatiales</taxon>
        <taxon>Ectothiorhodospiraceae</taxon>
        <taxon>Halorhodospira</taxon>
    </lineage>
</organism>
<feature type="domain" description="Initiation factor 2 associated" evidence="3">
    <location>
        <begin position="64"/>
        <end position="109"/>
    </location>
</feature>
<feature type="non-terminal residue" evidence="4">
    <location>
        <position position="174"/>
    </location>
</feature>
<evidence type="ECO:0000259" key="2">
    <source>
        <dbReference type="Pfam" id="PF04760"/>
    </source>
</evidence>
<dbReference type="Pfam" id="PF04760">
    <property type="entry name" value="IF2_N"/>
    <property type="match status" value="1"/>
</dbReference>
<dbReference type="Gene3D" id="3.30.56.50">
    <property type="entry name" value="Putative DNA-binding domain, N-terminal subdomain of bacterial translation initiation factor IF2"/>
    <property type="match status" value="1"/>
</dbReference>
<accession>A0ABS1E6H6</accession>
<dbReference type="InterPro" id="IPR006847">
    <property type="entry name" value="IF2_N"/>
</dbReference>
<comment type="caution">
    <text evidence="4">The sequence shown here is derived from an EMBL/GenBank/DDBJ whole genome shotgun (WGS) entry which is preliminary data.</text>
</comment>
<keyword evidence="4" id="KW-0648">Protein biosynthesis</keyword>
<feature type="domain" description="Translation initiation factor IF-2 N-terminal" evidence="2">
    <location>
        <begin position="1"/>
        <end position="50"/>
    </location>
</feature>
<feature type="compositionally biased region" description="Basic and acidic residues" evidence="1">
    <location>
        <begin position="108"/>
        <end position="122"/>
    </location>
</feature>
<dbReference type="InterPro" id="IPR013575">
    <property type="entry name" value="IF2_assoc_dom_bac"/>
</dbReference>
<feature type="region of interest" description="Disordered" evidence="1">
    <location>
        <begin position="50"/>
        <end position="174"/>
    </location>
</feature>
<dbReference type="SUPFAM" id="SSF46955">
    <property type="entry name" value="Putative DNA-binding domain"/>
    <property type="match status" value="1"/>
</dbReference>
<proteinExistence type="predicted"/>
<dbReference type="Proteomes" id="UP000738126">
    <property type="component" value="Unassembled WGS sequence"/>
</dbReference>